<dbReference type="EMBL" id="BPVZ01000089">
    <property type="protein sequence ID" value="GKV30969.1"/>
    <property type="molecule type" value="Genomic_DNA"/>
</dbReference>
<keyword evidence="1" id="KW-0472">Membrane</keyword>
<keyword evidence="1" id="KW-0812">Transmembrane</keyword>
<evidence type="ECO:0000256" key="1">
    <source>
        <dbReference type="SAM" id="Phobius"/>
    </source>
</evidence>
<protein>
    <submittedName>
        <fullName evidence="2">Uncharacterized protein</fullName>
    </submittedName>
</protein>
<gene>
    <name evidence="2" type="ORF">SLEP1_g39722</name>
</gene>
<reference evidence="2 3" key="1">
    <citation type="journal article" date="2021" name="Commun. Biol.">
        <title>The genome of Shorea leprosula (Dipterocarpaceae) highlights the ecological relevance of drought in aseasonal tropical rainforests.</title>
        <authorList>
            <person name="Ng K.K.S."/>
            <person name="Kobayashi M.J."/>
            <person name="Fawcett J.A."/>
            <person name="Hatakeyama M."/>
            <person name="Paape T."/>
            <person name="Ng C.H."/>
            <person name="Ang C.C."/>
            <person name="Tnah L.H."/>
            <person name="Lee C.T."/>
            <person name="Nishiyama T."/>
            <person name="Sese J."/>
            <person name="O'Brien M.J."/>
            <person name="Copetti D."/>
            <person name="Mohd Noor M.I."/>
            <person name="Ong R.C."/>
            <person name="Putra M."/>
            <person name="Sireger I.Z."/>
            <person name="Indrioko S."/>
            <person name="Kosugi Y."/>
            <person name="Izuno A."/>
            <person name="Isagi Y."/>
            <person name="Lee S.L."/>
            <person name="Shimizu K.K."/>
        </authorList>
    </citation>
    <scope>NUCLEOTIDE SEQUENCE [LARGE SCALE GENOMIC DNA]</scope>
    <source>
        <strain evidence="2">214</strain>
    </source>
</reference>
<name>A0AAV5L1T8_9ROSI</name>
<accession>A0AAV5L1T8</accession>
<organism evidence="2 3">
    <name type="scientific">Rubroshorea leprosula</name>
    <dbReference type="NCBI Taxonomy" id="152421"/>
    <lineage>
        <taxon>Eukaryota</taxon>
        <taxon>Viridiplantae</taxon>
        <taxon>Streptophyta</taxon>
        <taxon>Embryophyta</taxon>
        <taxon>Tracheophyta</taxon>
        <taxon>Spermatophyta</taxon>
        <taxon>Magnoliopsida</taxon>
        <taxon>eudicotyledons</taxon>
        <taxon>Gunneridae</taxon>
        <taxon>Pentapetalae</taxon>
        <taxon>rosids</taxon>
        <taxon>malvids</taxon>
        <taxon>Malvales</taxon>
        <taxon>Dipterocarpaceae</taxon>
        <taxon>Rubroshorea</taxon>
    </lineage>
</organism>
<dbReference type="Proteomes" id="UP001054252">
    <property type="component" value="Unassembled WGS sequence"/>
</dbReference>
<keyword evidence="3" id="KW-1185">Reference proteome</keyword>
<evidence type="ECO:0000313" key="3">
    <source>
        <dbReference type="Proteomes" id="UP001054252"/>
    </source>
</evidence>
<sequence length="61" mass="6992">MSIDITEMRSAATSGCRISNLAMSPTLFQFPQRSCNVYLTFSFNFPFFLGLYIVDERTLNK</sequence>
<dbReference type="AlphaFoldDB" id="A0AAV5L1T8"/>
<keyword evidence="1" id="KW-1133">Transmembrane helix</keyword>
<feature type="transmembrane region" description="Helical" evidence="1">
    <location>
        <begin position="37"/>
        <end position="54"/>
    </location>
</feature>
<evidence type="ECO:0000313" key="2">
    <source>
        <dbReference type="EMBL" id="GKV30969.1"/>
    </source>
</evidence>
<proteinExistence type="predicted"/>
<comment type="caution">
    <text evidence="2">The sequence shown here is derived from an EMBL/GenBank/DDBJ whole genome shotgun (WGS) entry which is preliminary data.</text>
</comment>